<protein>
    <submittedName>
        <fullName evidence="1">Uncharacterized protein</fullName>
    </submittedName>
</protein>
<dbReference type="KEGG" id="vg:65132531"/>
<keyword evidence="2" id="KW-1185">Reference proteome</keyword>
<sequence length="150" mass="17721">MTQELVTSIEIAILEDAKTFPLHKFLTRSGTLNHRKIKQLQPWHQQDALNAYFILQAIKYHGELFYGYREVEYVRGSLPVKIWCPDHEDFFMQRASTHMDGHSCPHCAKKLAIRHTELGDFEVPAIFHRYRITDLGIQFYNRFKTLDIEV</sequence>
<reference evidence="1 2" key="1">
    <citation type="submission" date="2020-10" db="EMBL/GenBank/DDBJ databases">
        <title>Novel bacteriophages targeting Providencia spp. as potential agents for phage therapy.</title>
        <authorList>
            <person name="Rakov C."/>
            <person name="Alkalay-Oren S."/>
            <person name="Coppenhagen-Glazer S."/>
            <person name="Hazan R."/>
        </authorList>
    </citation>
    <scope>NUCLEOTIDE SEQUENCE [LARGE SCALE GENOMIC DNA]</scope>
</reference>
<evidence type="ECO:0000313" key="2">
    <source>
        <dbReference type="Proteomes" id="UP000663042"/>
    </source>
</evidence>
<dbReference type="RefSeq" id="YP_010113971.1">
    <property type="nucleotide sequence ID" value="NC_055910.1"/>
</dbReference>
<evidence type="ECO:0000313" key="1">
    <source>
        <dbReference type="EMBL" id="QPB12184.1"/>
    </source>
</evidence>
<dbReference type="GeneID" id="65132531"/>
<proteinExistence type="predicted"/>
<dbReference type="Proteomes" id="UP000663042">
    <property type="component" value="Segment"/>
</dbReference>
<organism evidence="1 2">
    <name type="scientific">Providencia phage PSTCR5</name>
    <dbReference type="NCBI Taxonomy" id="2783547"/>
    <lineage>
        <taxon>Viruses</taxon>
        <taxon>Duplodnaviria</taxon>
        <taxon>Heunggongvirae</taxon>
        <taxon>Uroviricota</taxon>
        <taxon>Caudoviricetes</taxon>
        <taxon>Demerecviridae</taxon>
        <taxon>Priunavirus</taxon>
        <taxon>Priunavirus PSTCR5</taxon>
    </lineage>
</organism>
<name>A0A873WTG3_9CAUD</name>
<dbReference type="EMBL" id="MW057857">
    <property type="protein sequence ID" value="QPB12184.1"/>
    <property type="molecule type" value="Genomic_DNA"/>
</dbReference>
<accession>A0A873WTG3</accession>